<evidence type="ECO:0000256" key="9">
    <source>
        <dbReference type="PROSITE-ProRule" id="PRU01373"/>
    </source>
</evidence>
<dbReference type="InterPro" id="IPR038063">
    <property type="entry name" value="Transpep_catalytic_dom"/>
</dbReference>
<dbReference type="KEGG" id="swo:Swol_1888"/>
<dbReference type="GO" id="GO:0008360">
    <property type="term" value="P:regulation of cell shape"/>
    <property type="evidence" value="ECO:0007669"/>
    <property type="project" value="UniProtKB-UniRule"/>
</dbReference>
<dbReference type="GO" id="GO:0071972">
    <property type="term" value="F:peptidoglycan L,D-transpeptidase activity"/>
    <property type="evidence" value="ECO:0007669"/>
    <property type="project" value="TreeGrafter"/>
</dbReference>
<dbReference type="CDD" id="cd16913">
    <property type="entry name" value="YkuD_like"/>
    <property type="match status" value="1"/>
</dbReference>
<dbReference type="MEROPS" id="C82.003"/>
<evidence type="ECO:0000313" key="12">
    <source>
        <dbReference type="EMBL" id="ABI69186.1"/>
    </source>
</evidence>
<dbReference type="InterPro" id="IPR050979">
    <property type="entry name" value="LD-transpeptidase"/>
</dbReference>
<gene>
    <name evidence="12" type="ordered locus">Swol_1888</name>
</gene>
<keyword evidence="7 9" id="KW-0573">Peptidoglycan synthesis</keyword>
<dbReference type="GO" id="GO:0018104">
    <property type="term" value="P:peptidoglycan-protein cross-linking"/>
    <property type="evidence" value="ECO:0007669"/>
    <property type="project" value="TreeGrafter"/>
</dbReference>
<dbReference type="InterPro" id="IPR036365">
    <property type="entry name" value="PGBD-like_sf"/>
</dbReference>
<comment type="similarity">
    <text evidence="2">Belongs to the YkuD family.</text>
</comment>
<reference evidence="13" key="1">
    <citation type="journal article" date="2010" name="Environ. Microbiol.">
        <title>The genome of Syntrophomonas wolfei: new insights into syntrophic metabolism and biohydrogen production.</title>
        <authorList>
            <person name="Sieber J.R."/>
            <person name="Sims D.R."/>
            <person name="Han C."/>
            <person name="Kim E."/>
            <person name="Lykidis A."/>
            <person name="Lapidus A.L."/>
            <person name="McDonnald E."/>
            <person name="Rohlin L."/>
            <person name="Culley D.E."/>
            <person name="Gunsalus R."/>
            <person name="McInerney M.J."/>
        </authorList>
    </citation>
    <scope>NUCLEOTIDE SEQUENCE [LARGE SCALE GENOMIC DNA]</scope>
    <source>
        <strain evidence="13">DSM 2245B / Goettingen</strain>
    </source>
</reference>
<dbReference type="Proteomes" id="UP000001968">
    <property type="component" value="Chromosome"/>
</dbReference>
<evidence type="ECO:0000256" key="5">
    <source>
        <dbReference type="ARBA" id="ARBA00022801"/>
    </source>
</evidence>
<name>Q0AVR8_SYNWW</name>
<dbReference type="InterPro" id="IPR002477">
    <property type="entry name" value="Peptidoglycan-bd-like"/>
</dbReference>
<dbReference type="HOGENOM" id="CLU_874170_0_0_9"/>
<dbReference type="Gene3D" id="1.10.101.10">
    <property type="entry name" value="PGBD-like superfamily/PGBD"/>
    <property type="match status" value="2"/>
</dbReference>
<sequence length="332" mass="37228">MLRSFTLYFFIFTFICIDICIGTAPLMAESIIVNPQNPQKANSQKIPVNRIDRTDFPSLFLAEPLLEGESVWLVQARLKELGYDIQPSGIYNLPTSQIIRLFQVASGLEENGVVNRPVWEALLFSDAGEPCLQGDSQDKRGRLLIEIDVASRKLVLTEDGKLVKEYPVAVGKSKTPTPLGEWKVVHKGLNWGNGFGTRWMGLNVPWGIYGIHGTNKPGSIGSYASHGCIRMFNRHVEELYPLVPAGTRVRIVENGKMFPQDLKPVLLKKNSSGQRVVYVQSRLKELGLEFDRADGRYGNMTELAVKYFQAWRGLEATGEMDEATYRAMGMIE</sequence>
<dbReference type="Pfam" id="PF03734">
    <property type="entry name" value="YkuD"/>
    <property type="match status" value="1"/>
</dbReference>
<comment type="pathway">
    <text evidence="1 9">Cell wall biogenesis; peptidoglycan biosynthesis.</text>
</comment>
<evidence type="ECO:0000256" key="10">
    <source>
        <dbReference type="SAM" id="Phobius"/>
    </source>
</evidence>
<evidence type="ECO:0000256" key="6">
    <source>
        <dbReference type="ARBA" id="ARBA00022960"/>
    </source>
</evidence>
<keyword evidence="8 9" id="KW-0961">Cell wall biogenesis/degradation</keyword>
<dbReference type="Gene3D" id="2.40.440.10">
    <property type="entry name" value="L,D-transpeptidase catalytic domain-like"/>
    <property type="match status" value="1"/>
</dbReference>
<keyword evidence="10" id="KW-1133">Transmembrane helix</keyword>
<dbReference type="eggNOG" id="COG1376">
    <property type="taxonomic scope" value="Bacteria"/>
</dbReference>
<keyword evidence="10" id="KW-0812">Transmembrane</keyword>
<keyword evidence="6 9" id="KW-0133">Cell shape</keyword>
<feature type="active site" description="Nucleophile" evidence="9">
    <location>
        <position position="228"/>
    </location>
</feature>
<dbReference type="GO" id="GO:0005576">
    <property type="term" value="C:extracellular region"/>
    <property type="evidence" value="ECO:0007669"/>
    <property type="project" value="TreeGrafter"/>
</dbReference>
<evidence type="ECO:0000256" key="1">
    <source>
        <dbReference type="ARBA" id="ARBA00004752"/>
    </source>
</evidence>
<dbReference type="PANTHER" id="PTHR30582">
    <property type="entry name" value="L,D-TRANSPEPTIDASE"/>
    <property type="match status" value="1"/>
</dbReference>
<dbReference type="eggNOG" id="COG3409">
    <property type="taxonomic scope" value="Bacteria"/>
</dbReference>
<protein>
    <submittedName>
        <fullName evidence="12">ErfK/YbiS/YcfS/YnhG</fullName>
    </submittedName>
</protein>
<evidence type="ECO:0000256" key="3">
    <source>
        <dbReference type="ARBA" id="ARBA00022676"/>
    </source>
</evidence>
<feature type="active site" description="Proton donor/acceptor" evidence="9">
    <location>
        <position position="212"/>
    </location>
</feature>
<keyword evidence="4" id="KW-0808">Transferase</keyword>
<dbReference type="UniPathway" id="UPA00219"/>
<dbReference type="InterPro" id="IPR005490">
    <property type="entry name" value="LD_TPept_cat_dom"/>
</dbReference>
<dbReference type="GO" id="GO:0071555">
    <property type="term" value="P:cell wall organization"/>
    <property type="evidence" value="ECO:0007669"/>
    <property type="project" value="UniProtKB-UniRule"/>
</dbReference>
<keyword evidence="3" id="KW-0328">Glycosyltransferase</keyword>
<evidence type="ECO:0000256" key="7">
    <source>
        <dbReference type="ARBA" id="ARBA00022984"/>
    </source>
</evidence>
<evidence type="ECO:0000313" key="13">
    <source>
        <dbReference type="Proteomes" id="UP000001968"/>
    </source>
</evidence>
<keyword evidence="5" id="KW-0378">Hydrolase</keyword>
<evidence type="ECO:0000256" key="8">
    <source>
        <dbReference type="ARBA" id="ARBA00023316"/>
    </source>
</evidence>
<dbReference type="PANTHER" id="PTHR30582:SF24">
    <property type="entry name" value="L,D-TRANSPEPTIDASE ERFK_SRFK-RELATED"/>
    <property type="match status" value="1"/>
</dbReference>
<evidence type="ECO:0000256" key="2">
    <source>
        <dbReference type="ARBA" id="ARBA00005992"/>
    </source>
</evidence>
<dbReference type="EMBL" id="CP000448">
    <property type="protein sequence ID" value="ABI69186.1"/>
    <property type="molecule type" value="Genomic_DNA"/>
</dbReference>
<proteinExistence type="inferred from homology"/>
<dbReference type="Pfam" id="PF01471">
    <property type="entry name" value="PG_binding_1"/>
    <property type="match status" value="2"/>
</dbReference>
<dbReference type="InterPro" id="IPR036366">
    <property type="entry name" value="PGBDSf"/>
</dbReference>
<evidence type="ECO:0000259" key="11">
    <source>
        <dbReference type="PROSITE" id="PS52029"/>
    </source>
</evidence>
<evidence type="ECO:0000256" key="4">
    <source>
        <dbReference type="ARBA" id="ARBA00022679"/>
    </source>
</evidence>
<dbReference type="STRING" id="335541.Swol_1888"/>
<dbReference type="GO" id="GO:0016757">
    <property type="term" value="F:glycosyltransferase activity"/>
    <property type="evidence" value="ECO:0007669"/>
    <property type="project" value="UniProtKB-KW"/>
</dbReference>
<accession>Q0AVR8</accession>
<organism evidence="12 13">
    <name type="scientific">Syntrophomonas wolfei subsp. wolfei (strain DSM 2245B / Goettingen)</name>
    <dbReference type="NCBI Taxonomy" id="335541"/>
    <lineage>
        <taxon>Bacteria</taxon>
        <taxon>Bacillati</taxon>
        <taxon>Bacillota</taxon>
        <taxon>Clostridia</taxon>
        <taxon>Eubacteriales</taxon>
        <taxon>Syntrophomonadaceae</taxon>
        <taxon>Syntrophomonas</taxon>
    </lineage>
</organism>
<dbReference type="SUPFAM" id="SSF47090">
    <property type="entry name" value="PGBD-like"/>
    <property type="match status" value="2"/>
</dbReference>
<dbReference type="SUPFAM" id="SSF141523">
    <property type="entry name" value="L,D-transpeptidase catalytic domain-like"/>
    <property type="match status" value="1"/>
</dbReference>
<feature type="transmembrane region" description="Helical" evidence="10">
    <location>
        <begin position="7"/>
        <end position="28"/>
    </location>
</feature>
<dbReference type="AlphaFoldDB" id="Q0AVR8"/>
<keyword evidence="13" id="KW-1185">Reference proteome</keyword>
<keyword evidence="10" id="KW-0472">Membrane</keyword>
<feature type="domain" description="L,D-TPase catalytic" evidence="11">
    <location>
        <begin position="143"/>
        <end position="252"/>
    </location>
</feature>
<dbReference type="PROSITE" id="PS52029">
    <property type="entry name" value="LD_TPASE"/>
    <property type="match status" value="1"/>
</dbReference>